<dbReference type="EMBL" id="JARHTQ010000010">
    <property type="protein sequence ID" value="MDF2257434.1"/>
    <property type="molecule type" value="Genomic_DNA"/>
</dbReference>
<dbReference type="InterPro" id="IPR027576">
    <property type="entry name" value="Choice_anch_C_dom"/>
</dbReference>
<sequence length="170" mass="17513">MAGFSDGSFETPVLPPGVVLQDFTTGEAIGPWTVTSGTVDLVGSSYFQPAQGTQSLDLNGHSPGAVSQTFTTTPGTTYVVTYALAGNPVCATPTVRTGKVLIDGQDFQDFSFDITGKTTTNMGYVARQVSFVAVNTSTTLTFASTTPNTECGPVIDNVTVCGQPAVPCGP</sequence>
<evidence type="ECO:0000313" key="2">
    <source>
        <dbReference type="EMBL" id="MDF2257434.1"/>
    </source>
</evidence>
<dbReference type="RefSeq" id="WP_275815414.1">
    <property type="nucleotide sequence ID" value="NZ_BAAANM010000001.1"/>
</dbReference>
<name>A0ABT5Z0S2_9ACTN</name>
<evidence type="ECO:0000313" key="3">
    <source>
        <dbReference type="Proteomes" id="UP001220022"/>
    </source>
</evidence>
<comment type="caution">
    <text evidence="2">The sequence shown here is derived from an EMBL/GenBank/DDBJ whole genome shotgun (WGS) entry which is preliminary data.</text>
</comment>
<dbReference type="Gene3D" id="2.60.120.260">
    <property type="entry name" value="Galactose-binding domain-like"/>
    <property type="match status" value="1"/>
</dbReference>
<gene>
    <name evidence="2" type="ORF">P2L57_17400</name>
</gene>
<proteinExistence type="predicted"/>
<dbReference type="Proteomes" id="UP001220022">
    <property type="component" value="Unassembled WGS sequence"/>
</dbReference>
<reference evidence="2 3" key="1">
    <citation type="submission" date="2023-03" db="EMBL/GenBank/DDBJ databases">
        <title>Draft genome sequence of type strain Streptomyces ferralitis JCM 14344.</title>
        <authorList>
            <person name="Klaysubun C."/>
            <person name="Duangmal K."/>
        </authorList>
    </citation>
    <scope>NUCLEOTIDE SEQUENCE [LARGE SCALE GENOMIC DNA]</scope>
    <source>
        <strain evidence="2 3">JCM 14344</strain>
    </source>
</reference>
<dbReference type="Pfam" id="PF04862">
    <property type="entry name" value="DUF642"/>
    <property type="match status" value="1"/>
</dbReference>
<dbReference type="NCBIfam" id="TIGR04362">
    <property type="entry name" value="choice_anch_C"/>
    <property type="match status" value="1"/>
</dbReference>
<organism evidence="2 3">
    <name type="scientific">Streptantibioticus ferralitis</name>
    <dbReference type="NCBI Taxonomy" id="236510"/>
    <lineage>
        <taxon>Bacteria</taxon>
        <taxon>Bacillati</taxon>
        <taxon>Actinomycetota</taxon>
        <taxon>Actinomycetes</taxon>
        <taxon>Kitasatosporales</taxon>
        <taxon>Streptomycetaceae</taxon>
        <taxon>Streptantibioticus</taxon>
    </lineage>
</organism>
<protein>
    <submittedName>
        <fullName evidence="2">Choice-of-anchor C family protein</fullName>
    </submittedName>
</protein>
<dbReference type="InterPro" id="IPR006946">
    <property type="entry name" value="DGR2-like_dom"/>
</dbReference>
<feature type="domain" description="DUF642" evidence="1">
    <location>
        <begin position="4"/>
        <end position="160"/>
    </location>
</feature>
<evidence type="ECO:0000259" key="1">
    <source>
        <dbReference type="Pfam" id="PF04862"/>
    </source>
</evidence>
<keyword evidence="3" id="KW-1185">Reference proteome</keyword>
<accession>A0ABT5Z0S2</accession>